<dbReference type="GO" id="GO:0016746">
    <property type="term" value="F:acyltransferase activity"/>
    <property type="evidence" value="ECO:0007669"/>
    <property type="project" value="UniProtKB-KW"/>
</dbReference>
<proteinExistence type="predicted"/>
<dbReference type="SUPFAM" id="SSF55729">
    <property type="entry name" value="Acyl-CoA N-acyltransferases (Nat)"/>
    <property type="match status" value="1"/>
</dbReference>
<dbReference type="InterPro" id="IPR000182">
    <property type="entry name" value="GNAT_dom"/>
</dbReference>
<gene>
    <name evidence="4" type="ORF">ACFFRI_17365</name>
</gene>
<name>A0ABV5KDL8_9ACTN</name>
<evidence type="ECO:0000313" key="5">
    <source>
        <dbReference type="Proteomes" id="UP001589750"/>
    </source>
</evidence>
<dbReference type="CDD" id="cd04301">
    <property type="entry name" value="NAT_SF"/>
    <property type="match status" value="1"/>
</dbReference>
<reference evidence="4 5" key="1">
    <citation type="submission" date="2024-09" db="EMBL/GenBank/DDBJ databases">
        <authorList>
            <person name="Sun Q."/>
            <person name="Mori K."/>
        </authorList>
    </citation>
    <scope>NUCLEOTIDE SEQUENCE [LARGE SCALE GENOMIC DNA]</scope>
    <source>
        <strain evidence="4 5">JCM 9626</strain>
    </source>
</reference>
<comment type="caution">
    <text evidence="4">The sequence shown here is derived from an EMBL/GenBank/DDBJ whole genome shotgun (WGS) entry which is preliminary data.</text>
</comment>
<dbReference type="Gene3D" id="3.40.630.30">
    <property type="match status" value="1"/>
</dbReference>
<protein>
    <submittedName>
        <fullName evidence="4">GNAT family N-acetyltransferase</fullName>
        <ecNumber evidence="4">2.3.1.-</ecNumber>
    </submittedName>
</protein>
<keyword evidence="1 4" id="KW-0808">Transferase</keyword>
<dbReference type="InterPro" id="IPR050680">
    <property type="entry name" value="YpeA/RimI_acetyltransf"/>
</dbReference>
<evidence type="ECO:0000256" key="2">
    <source>
        <dbReference type="ARBA" id="ARBA00023315"/>
    </source>
</evidence>
<dbReference type="Proteomes" id="UP001589750">
    <property type="component" value="Unassembled WGS sequence"/>
</dbReference>
<accession>A0ABV5KDL8</accession>
<organism evidence="4 5">
    <name type="scientific">Nocardioides plantarum</name>
    <dbReference type="NCBI Taxonomy" id="29299"/>
    <lineage>
        <taxon>Bacteria</taxon>
        <taxon>Bacillati</taxon>
        <taxon>Actinomycetota</taxon>
        <taxon>Actinomycetes</taxon>
        <taxon>Propionibacteriales</taxon>
        <taxon>Nocardioidaceae</taxon>
        <taxon>Nocardioides</taxon>
    </lineage>
</organism>
<dbReference type="EMBL" id="JBHMDG010000026">
    <property type="protein sequence ID" value="MFB9314831.1"/>
    <property type="molecule type" value="Genomic_DNA"/>
</dbReference>
<dbReference type="Pfam" id="PF00583">
    <property type="entry name" value="Acetyltransf_1"/>
    <property type="match status" value="1"/>
</dbReference>
<dbReference type="PROSITE" id="PS51186">
    <property type="entry name" value="GNAT"/>
    <property type="match status" value="1"/>
</dbReference>
<keyword evidence="2 4" id="KW-0012">Acyltransferase</keyword>
<sequence>MDLVLTPVTDPSYDDLVEHLVARRFLGEQADEGRAREAAQAMAARVRERAEVLDARDADADADATVGRVWLVEQGDDRAVLHLRLTDPAHAVGVREAVEARAAAAGAARLTVGVFPGDPTTEAFVAGGGYETAAVQMRLDLARDLPAEEVVALVPMDQAAYDVWEADEVEAYAEARAKSGESPERALEISRQQHAELLPDGLDTEHHQFFVGRVAGEQVGTLWIGTERPMAFVYDVHVDEGHRRRGYGAGLMRAGALWARRHGSHALGLNVFGYNHGARALYEGLGYDTVEVFQGKGL</sequence>
<feature type="domain" description="N-acetyltransferase" evidence="3">
    <location>
        <begin position="151"/>
        <end position="298"/>
    </location>
</feature>
<dbReference type="PANTHER" id="PTHR43420">
    <property type="entry name" value="ACETYLTRANSFERASE"/>
    <property type="match status" value="1"/>
</dbReference>
<evidence type="ECO:0000256" key="1">
    <source>
        <dbReference type="ARBA" id="ARBA00022679"/>
    </source>
</evidence>
<dbReference type="RefSeq" id="WP_140009975.1">
    <property type="nucleotide sequence ID" value="NZ_JBHMDG010000026.1"/>
</dbReference>
<evidence type="ECO:0000313" key="4">
    <source>
        <dbReference type="EMBL" id="MFB9314831.1"/>
    </source>
</evidence>
<evidence type="ECO:0000259" key="3">
    <source>
        <dbReference type="PROSITE" id="PS51186"/>
    </source>
</evidence>
<dbReference type="InterPro" id="IPR016181">
    <property type="entry name" value="Acyl_CoA_acyltransferase"/>
</dbReference>
<dbReference type="EC" id="2.3.1.-" evidence="4"/>
<keyword evidence="5" id="KW-1185">Reference proteome</keyword>